<gene>
    <name evidence="6 8" type="primary">rsmH</name>
    <name evidence="8" type="ORF">GCM10023225_23170</name>
</gene>
<feature type="compositionally biased region" description="Basic and acidic residues" evidence="7">
    <location>
        <begin position="341"/>
        <end position="350"/>
    </location>
</feature>
<name>A0ABP9HZ24_9ACTN</name>
<protein>
    <recommendedName>
        <fullName evidence="6">Ribosomal RNA small subunit methyltransferase H</fullName>
        <ecNumber evidence="6">2.1.1.199</ecNumber>
    </recommendedName>
    <alternativeName>
        <fullName evidence="6">16S rRNA m(4)C1402 methyltransferase</fullName>
    </alternativeName>
    <alternativeName>
        <fullName evidence="6">rRNA (cytosine-N(4)-)-methyltransferase RsmH</fullName>
    </alternativeName>
</protein>
<dbReference type="InterPro" id="IPR023397">
    <property type="entry name" value="SAM-dep_MeTrfase_MraW_recog"/>
</dbReference>
<evidence type="ECO:0000256" key="5">
    <source>
        <dbReference type="ARBA" id="ARBA00022691"/>
    </source>
</evidence>
<comment type="catalytic activity">
    <reaction evidence="6">
        <text>cytidine(1402) in 16S rRNA + S-adenosyl-L-methionine = N(4)-methylcytidine(1402) in 16S rRNA + S-adenosyl-L-homocysteine + H(+)</text>
        <dbReference type="Rhea" id="RHEA:42928"/>
        <dbReference type="Rhea" id="RHEA-COMP:10286"/>
        <dbReference type="Rhea" id="RHEA-COMP:10287"/>
        <dbReference type="ChEBI" id="CHEBI:15378"/>
        <dbReference type="ChEBI" id="CHEBI:57856"/>
        <dbReference type="ChEBI" id="CHEBI:59789"/>
        <dbReference type="ChEBI" id="CHEBI:74506"/>
        <dbReference type="ChEBI" id="CHEBI:82748"/>
        <dbReference type="EC" id="2.1.1.199"/>
    </reaction>
</comment>
<evidence type="ECO:0000256" key="4">
    <source>
        <dbReference type="ARBA" id="ARBA00022679"/>
    </source>
</evidence>
<keyword evidence="2 6" id="KW-0698">rRNA processing</keyword>
<dbReference type="Gene3D" id="1.10.150.170">
    <property type="entry name" value="Putative methyltransferase TM0872, insert domain"/>
    <property type="match status" value="1"/>
</dbReference>
<dbReference type="Proteomes" id="UP001501195">
    <property type="component" value="Unassembled WGS sequence"/>
</dbReference>
<feature type="binding site" evidence="6">
    <location>
        <position position="134"/>
    </location>
    <ligand>
        <name>S-adenosyl-L-methionine</name>
        <dbReference type="ChEBI" id="CHEBI:59789"/>
    </ligand>
</feature>
<dbReference type="InterPro" id="IPR002903">
    <property type="entry name" value="RsmH"/>
</dbReference>
<keyword evidence="4 6" id="KW-0808">Transferase</keyword>
<feature type="compositionally biased region" description="Basic and acidic residues" evidence="7">
    <location>
        <begin position="13"/>
        <end position="31"/>
    </location>
</feature>
<dbReference type="RefSeq" id="WP_425560190.1">
    <property type="nucleotide sequence ID" value="NZ_BAABIL010000346.1"/>
</dbReference>
<accession>A0ABP9HZ24</accession>
<reference evidence="9" key="1">
    <citation type="journal article" date="2019" name="Int. J. Syst. Evol. Microbiol.">
        <title>The Global Catalogue of Microorganisms (GCM) 10K type strain sequencing project: providing services to taxonomists for standard genome sequencing and annotation.</title>
        <authorList>
            <consortium name="The Broad Institute Genomics Platform"/>
            <consortium name="The Broad Institute Genome Sequencing Center for Infectious Disease"/>
            <person name="Wu L."/>
            <person name="Ma J."/>
        </authorList>
    </citation>
    <scope>NUCLEOTIDE SEQUENCE [LARGE SCALE GENOMIC DNA]</scope>
    <source>
        <strain evidence="9">JCM 18126</strain>
    </source>
</reference>
<feature type="region of interest" description="Disordered" evidence="7">
    <location>
        <begin position="340"/>
        <end position="390"/>
    </location>
</feature>
<feature type="binding site" evidence="6">
    <location>
        <position position="86"/>
    </location>
    <ligand>
        <name>S-adenosyl-L-methionine</name>
        <dbReference type="ChEBI" id="CHEBI:59789"/>
    </ligand>
</feature>
<feature type="binding site" evidence="6">
    <location>
        <position position="141"/>
    </location>
    <ligand>
        <name>S-adenosyl-L-methionine</name>
        <dbReference type="ChEBI" id="CHEBI:59789"/>
    </ligand>
</feature>
<dbReference type="InterPro" id="IPR029063">
    <property type="entry name" value="SAM-dependent_MTases_sf"/>
</dbReference>
<comment type="similarity">
    <text evidence="1 6">Belongs to the methyltransferase superfamily. RsmH family.</text>
</comment>
<organism evidence="8 9">
    <name type="scientific">Kineococcus glutinatus</name>
    <dbReference type="NCBI Taxonomy" id="1070872"/>
    <lineage>
        <taxon>Bacteria</taxon>
        <taxon>Bacillati</taxon>
        <taxon>Actinomycetota</taxon>
        <taxon>Actinomycetes</taxon>
        <taxon>Kineosporiales</taxon>
        <taxon>Kineosporiaceae</taxon>
        <taxon>Kineococcus</taxon>
    </lineage>
</organism>
<evidence type="ECO:0000313" key="9">
    <source>
        <dbReference type="Proteomes" id="UP001501195"/>
    </source>
</evidence>
<dbReference type="PANTHER" id="PTHR11265:SF0">
    <property type="entry name" value="12S RRNA N4-METHYLCYTIDINE METHYLTRANSFERASE"/>
    <property type="match status" value="1"/>
</dbReference>
<dbReference type="Gene3D" id="3.40.50.150">
    <property type="entry name" value="Vaccinia Virus protein VP39"/>
    <property type="match status" value="1"/>
</dbReference>
<dbReference type="EC" id="2.1.1.199" evidence="6"/>
<dbReference type="PANTHER" id="PTHR11265">
    <property type="entry name" value="S-ADENOSYL-METHYLTRANSFERASE MRAW"/>
    <property type="match status" value="1"/>
</dbReference>
<proteinExistence type="inferred from homology"/>
<sequence length="390" mass="42445">MAQERAVVAPVHDGARPRETPPADPPDTERPVADRHVPVLLERCTELLAPALDRPGAVAVDCTLGLGGHAAELLRTCPQARLIGIDRDPQALALARRRLARYADRVTLVHAVHDELPAVLAELGTPVVDAVFFDLGVSSLQLDEVERGFSYARDAELDMRMDQTRGPTAADVLNSYPEAELARLLRTWGEERFAARIAAAVVRERAREPFRRSARLVELVRGAVPAPARRTGGNPAKRTFQALRIEVNDELRVVERALPPAFDALRPGGRIAVLTFHSLEDRIVKQFLARQSRSTAPPDLPVELPGTGPRAHLLTRGGESAGEEEVRCNPRAASARLRAAVRADTDDRGGVVRAVPRRSGKLFPTADRRPSGAPQSREGDRPAERGGSSR</sequence>
<comment type="caution">
    <text evidence="8">The sequence shown here is derived from an EMBL/GenBank/DDBJ whole genome shotgun (WGS) entry which is preliminary data.</text>
</comment>
<dbReference type="SUPFAM" id="SSF53335">
    <property type="entry name" value="S-adenosyl-L-methionine-dependent methyltransferases"/>
    <property type="match status" value="1"/>
</dbReference>
<comment type="function">
    <text evidence="6">Specifically methylates the N4 position of cytidine in position 1402 (C1402) of 16S rRNA.</text>
</comment>
<dbReference type="HAMAP" id="MF_01007">
    <property type="entry name" value="16SrRNA_methyltr_H"/>
    <property type="match status" value="1"/>
</dbReference>
<keyword evidence="6" id="KW-0963">Cytoplasm</keyword>
<dbReference type="EMBL" id="BAABIL010000346">
    <property type="protein sequence ID" value="GAA4982918.1"/>
    <property type="molecule type" value="Genomic_DNA"/>
</dbReference>
<evidence type="ECO:0000256" key="6">
    <source>
        <dbReference type="HAMAP-Rule" id="MF_01007"/>
    </source>
</evidence>
<feature type="binding site" evidence="6">
    <location>
        <position position="113"/>
    </location>
    <ligand>
        <name>S-adenosyl-L-methionine</name>
        <dbReference type="ChEBI" id="CHEBI:59789"/>
    </ligand>
</feature>
<evidence type="ECO:0000313" key="8">
    <source>
        <dbReference type="EMBL" id="GAA4982918.1"/>
    </source>
</evidence>
<evidence type="ECO:0000256" key="7">
    <source>
        <dbReference type="SAM" id="MobiDB-lite"/>
    </source>
</evidence>
<keyword evidence="9" id="KW-1185">Reference proteome</keyword>
<dbReference type="NCBIfam" id="TIGR00006">
    <property type="entry name" value="16S rRNA (cytosine(1402)-N(4))-methyltransferase RsmH"/>
    <property type="match status" value="1"/>
</dbReference>
<keyword evidence="5 6" id="KW-0949">S-adenosyl-L-methionine</keyword>
<feature type="binding site" evidence="6">
    <location>
        <begin position="67"/>
        <end position="69"/>
    </location>
    <ligand>
        <name>S-adenosyl-L-methionine</name>
        <dbReference type="ChEBI" id="CHEBI:59789"/>
    </ligand>
</feature>
<evidence type="ECO:0000256" key="2">
    <source>
        <dbReference type="ARBA" id="ARBA00022552"/>
    </source>
</evidence>
<comment type="subcellular location">
    <subcellularLocation>
        <location evidence="6">Cytoplasm</location>
    </subcellularLocation>
</comment>
<feature type="region of interest" description="Disordered" evidence="7">
    <location>
        <begin position="1"/>
        <end position="31"/>
    </location>
</feature>
<evidence type="ECO:0000256" key="1">
    <source>
        <dbReference type="ARBA" id="ARBA00010396"/>
    </source>
</evidence>
<dbReference type="Pfam" id="PF01795">
    <property type="entry name" value="Methyltransf_5"/>
    <property type="match status" value="1"/>
</dbReference>
<evidence type="ECO:0000256" key="3">
    <source>
        <dbReference type="ARBA" id="ARBA00022603"/>
    </source>
</evidence>
<keyword evidence="3 6" id="KW-0489">Methyltransferase</keyword>
<dbReference type="SUPFAM" id="SSF81799">
    <property type="entry name" value="Putative methyltransferase TM0872, insert domain"/>
    <property type="match status" value="1"/>
</dbReference>